<feature type="compositionally biased region" description="Low complexity" evidence="5">
    <location>
        <begin position="201"/>
        <end position="211"/>
    </location>
</feature>
<keyword evidence="2 4" id="KW-0238">DNA-binding</keyword>
<feature type="domain" description="HTH tetR-type" evidence="6">
    <location>
        <begin position="14"/>
        <end position="73"/>
    </location>
</feature>
<gene>
    <name evidence="7" type="ORF">JW592_06500</name>
</gene>
<sequence>MTGRLPHLVRSDARDNRARILDAARAVFAEEGLGAPMREVARHAGVGPATLYRHFPTKRALITETFAEQRRTCHTIVRDALADSDPWRGFRHLVEQICELHAHSRGFADAFMTAFPEAMDFDADRERTVRAVAELARRAQKAGRLRPGFVVDDLLLMLMAHRGVQDVPRAARLAASRRFAAYLIEAFRAVPGDAVPGDPVSESAAPEAGASPPLPPAPRLRSAYPRSTPDPSSR</sequence>
<dbReference type="PANTHER" id="PTHR30055">
    <property type="entry name" value="HTH-TYPE TRANSCRIPTIONAL REGULATOR RUTR"/>
    <property type="match status" value="1"/>
</dbReference>
<evidence type="ECO:0000313" key="8">
    <source>
        <dbReference type="Proteomes" id="UP001518976"/>
    </source>
</evidence>
<dbReference type="PRINTS" id="PR00455">
    <property type="entry name" value="HTHTETR"/>
</dbReference>
<evidence type="ECO:0000256" key="1">
    <source>
        <dbReference type="ARBA" id="ARBA00023015"/>
    </source>
</evidence>
<evidence type="ECO:0000256" key="3">
    <source>
        <dbReference type="ARBA" id="ARBA00023163"/>
    </source>
</evidence>
<dbReference type="RefSeq" id="WP_209263939.1">
    <property type="nucleotide sequence ID" value="NZ_JAFFZN010000004.1"/>
</dbReference>
<dbReference type="Proteomes" id="UP001518976">
    <property type="component" value="Unassembled WGS sequence"/>
</dbReference>
<evidence type="ECO:0000256" key="2">
    <source>
        <dbReference type="ARBA" id="ARBA00023125"/>
    </source>
</evidence>
<dbReference type="InterPro" id="IPR050109">
    <property type="entry name" value="HTH-type_TetR-like_transc_reg"/>
</dbReference>
<evidence type="ECO:0000313" key="7">
    <source>
        <dbReference type="EMBL" id="MBO8185121.1"/>
    </source>
</evidence>
<dbReference type="InterPro" id="IPR036271">
    <property type="entry name" value="Tet_transcr_reg_TetR-rel_C_sf"/>
</dbReference>
<name>A0ABS3WQE9_9ACTN</name>
<feature type="region of interest" description="Disordered" evidence="5">
    <location>
        <begin position="193"/>
        <end position="234"/>
    </location>
</feature>
<dbReference type="InterPro" id="IPR001647">
    <property type="entry name" value="HTH_TetR"/>
</dbReference>
<evidence type="ECO:0000259" key="6">
    <source>
        <dbReference type="PROSITE" id="PS50977"/>
    </source>
</evidence>
<evidence type="ECO:0000256" key="4">
    <source>
        <dbReference type="PROSITE-ProRule" id="PRU00335"/>
    </source>
</evidence>
<dbReference type="InterPro" id="IPR049445">
    <property type="entry name" value="TetR_SbtR-like_C"/>
</dbReference>
<keyword evidence="8" id="KW-1185">Reference proteome</keyword>
<keyword evidence="3" id="KW-0804">Transcription</keyword>
<dbReference type="SUPFAM" id="SSF46689">
    <property type="entry name" value="Homeodomain-like"/>
    <property type="match status" value="1"/>
</dbReference>
<proteinExistence type="predicted"/>
<feature type="DNA-binding region" description="H-T-H motif" evidence="4">
    <location>
        <begin position="36"/>
        <end position="55"/>
    </location>
</feature>
<evidence type="ECO:0000256" key="5">
    <source>
        <dbReference type="SAM" id="MobiDB-lite"/>
    </source>
</evidence>
<dbReference type="PROSITE" id="PS50977">
    <property type="entry name" value="HTH_TETR_2"/>
    <property type="match status" value="1"/>
</dbReference>
<comment type="caution">
    <text evidence="7">The sequence shown here is derived from an EMBL/GenBank/DDBJ whole genome shotgun (WGS) entry which is preliminary data.</text>
</comment>
<protein>
    <submittedName>
        <fullName evidence="7">TetR/AcrR family transcriptional regulator</fullName>
    </submittedName>
</protein>
<organism evidence="7 8">
    <name type="scientific">Streptomyces spirodelae</name>
    <dbReference type="NCBI Taxonomy" id="2812904"/>
    <lineage>
        <taxon>Bacteria</taxon>
        <taxon>Bacillati</taxon>
        <taxon>Actinomycetota</taxon>
        <taxon>Actinomycetes</taxon>
        <taxon>Kitasatosporales</taxon>
        <taxon>Streptomycetaceae</taxon>
        <taxon>Streptomyces</taxon>
    </lineage>
</organism>
<dbReference type="PANTHER" id="PTHR30055:SF234">
    <property type="entry name" value="HTH-TYPE TRANSCRIPTIONAL REGULATOR BETI"/>
    <property type="match status" value="1"/>
</dbReference>
<keyword evidence="1" id="KW-0805">Transcription regulation</keyword>
<dbReference type="InterPro" id="IPR009057">
    <property type="entry name" value="Homeodomain-like_sf"/>
</dbReference>
<reference evidence="7 8" key="1">
    <citation type="submission" date="2021-02" db="EMBL/GenBank/DDBJ databases">
        <title>Streptomyces spirodelae sp. nov., isolated from duckweed.</title>
        <authorList>
            <person name="Saimee Y."/>
            <person name="Duangmal K."/>
        </authorList>
    </citation>
    <scope>NUCLEOTIDE SEQUENCE [LARGE SCALE GENOMIC DNA]</scope>
    <source>
        <strain evidence="7 8">DW4-2</strain>
    </source>
</reference>
<dbReference type="Pfam" id="PF00440">
    <property type="entry name" value="TetR_N"/>
    <property type="match status" value="1"/>
</dbReference>
<dbReference type="Pfam" id="PF21597">
    <property type="entry name" value="TetR_C_43"/>
    <property type="match status" value="1"/>
</dbReference>
<dbReference type="EMBL" id="JAFFZN010000004">
    <property type="protein sequence ID" value="MBO8185121.1"/>
    <property type="molecule type" value="Genomic_DNA"/>
</dbReference>
<dbReference type="Gene3D" id="1.10.357.10">
    <property type="entry name" value="Tetracycline Repressor, domain 2"/>
    <property type="match status" value="1"/>
</dbReference>
<accession>A0ABS3WQE9</accession>
<dbReference type="SUPFAM" id="SSF48498">
    <property type="entry name" value="Tetracyclin repressor-like, C-terminal domain"/>
    <property type="match status" value="1"/>
</dbReference>